<dbReference type="AlphaFoldDB" id="A0A8C5NQE2"/>
<feature type="region of interest" description="Disordered" evidence="1">
    <location>
        <begin position="1"/>
        <end position="120"/>
    </location>
</feature>
<protein>
    <submittedName>
        <fullName evidence="2">Chromosome 4 open reading frame 46</fullName>
    </submittedName>
</protein>
<dbReference type="Proteomes" id="UP000694408">
    <property type="component" value="Unplaced"/>
</dbReference>
<feature type="compositionally biased region" description="Pro residues" evidence="1">
    <location>
        <begin position="85"/>
        <end position="107"/>
    </location>
</feature>
<evidence type="ECO:0000313" key="3">
    <source>
        <dbReference type="Proteomes" id="UP000694408"/>
    </source>
</evidence>
<feature type="compositionally biased region" description="Low complexity" evidence="1">
    <location>
        <begin position="31"/>
        <end position="51"/>
    </location>
</feature>
<dbReference type="PANTHER" id="PTHR31641:SF2">
    <property type="entry name" value="RENAL CANCER DIFFERENTIATION GENE 1 PROTEIN"/>
    <property type="match status" value="1"/>
</dbReference>
<dbReference type="InterPro" id="IPR031457">
    <property type="entry name" value="RCDG1"/>
</dbReference>
<keyword evidence="3" id="KW-1185">Reference proteome</keyword>
<feature type="compositionally biased region" description="Low complexity" evidence="1">
    <location>
        <begin position="63"/>
        <end position="73"/>
    </location>
</feature>
<evidence type="ECO:0000256" key="1">
    <source>
        <dbReference type="SAM" id="MobiDB-lite"/>
    </source>
</evidence>
<dbReference type="Ensembl" id="ENSJHYT00000019453.1">
    <property type="protein sequence ID" value="ENSJHYP00000016141.1"/>
    <property type="gene ID" value="ENSJHYG00000012360.1"/>
</dbReference>
<dbReference type="PANTHER" id="PTHR31641">
    <property type="entry name" value="RENAL CANCER DIFFERENTIATION GENE 1 PROTEIN"/>
    <property type="match status" value="1"/>
</dbReference>
<reference evidence="2" key="1">
    <citation type="submission" date="2025-08" db="UniProtKB">
        <authorList>
            <consortium name="Ensembl"/>
        </authorList>
    </citation>
    <scope>IDENTIFICATION</scope>
</reference>
<reference evidence="2" key="2">
    <citation type="submission" date="2025-09" db="UniProtKB">
        <authorList>
            <consortium name="Ensembl"/>
        </authorList>
    </citation>
    <scope>IDENTIFICATION</scope>
</reference>
<name>A0A8C5NQE2_JUNHY</name>
<organism evidence="2 3">
    <name type="scientific">Junco hyemalis</name>
    <name type="common">Dark-eyed junco</name>
    <dbReference type="NCBI Taxonomy" id="40217"/>
    <lineage>
        <taxon>Eukaryota</taxon>
        <taxon>Metazoa</taxon>
        <taxon>Chordata</taxon>
        <taxon>Craniata</taxon>
        <taxon>Vertebrata</taxon>
        <taxon>Euteleostomi</taxon>
        <taxon>Archelosauria</taxon>
        <taxon>Archosauria</taxon>
        <taxon>Dinosauria</taxon>
        <taxon>Saurischia</taxon>
        <taxon>Theropoda</taxon>
        <taxon>Coelurosauria</taxon>
        <taxon>Aves</taxon>
        <taxon>Neognathae</taxon>
        <taxon>Neoaves</taxon>
        <taxon>Telluraves</taxon>
        <taxon>Australaves</taxon>
        <taxon>Passeriformes</taxon>
        <taxon>Passerellidae</taxon>
        <taxon>Junco</taxon>
    </lineage>
</organism>
<accession>A0A8C5NQE2</accession>
<sequence length="172" mass="17967">MLLGTPLQVNNPRQYHGAGPRAPVTHSAVLRPSGAQRPRAGGASGRASPGQGELGVPARRPRSGPAPARTPARPSRDLCSASAPRQPPAPPAAPSPAQPSPPRPSPGRGPGRSRRARRVTSAAFSLAKILEATSAVSAEVEELATKCSENARFLRTWRDLLREGYESLKPSG</sequence>
<evidence type="ECO:0000313" key="2">
    <source>
        <dbReference type="Ensembl" id="ENSJHYP00000016141.1"/>
    </source>
</evidence>
<proteinExistence type="predicted"/>